<dbReference type="AlphaFoldDB" id="A0A917Q4S3"/>
<dbReference type="InterPro" id="IPR000524">
    <property type="entry name" value="Tscrpt_reg_HTH_GntR"/>
</dbReference>
<keyword evidence="3" id="KW-0804">Transcription</keyword>
<dbReference type="RefSeq" id="WP_210317569.1">
    <property type="nucleotide sequence ID" value="NZ_BMMF01000002.1"/>
</dbReference>
<dbReference type="EMBL" id="BMMF01000002">
    <property type="protein sequence ID" value="GGK22079.1"/>
    <property type="molecule type" value="Genomic_DNA"/>
</dbReference>
<keyword evidence="2" id="KW-0238">DNA-binding</keyword>
<dbReference type="PANTHER" id="PTHR43537:SF5">
    <property type="entry name" value="UXU OPERON TRANSCRIPTIONAL REGULATOR"/>
    <property type="match status" value="1"/>
</dbReference>
<dbReference type="Pfam" id="PF07729">
    <property type="entry name" value="FCD"/>
    <property type="match status" value="1"/>
</dbReference>
<dbReference type="SUPFAM" id="SSF48008">
    <property type="entry name" value="GntR ligand-binding domain-like"/>
    <property type="match status" value="1"/>
</dbReference>
<dbReference type="GO" id="GO:0003700">
    <property type="term" value="F:DNA-binding transcription factor activity"/>
    <property type="evidence" value="ECO:0007669"/>
    <property type="project" value="InterPro"/>
</dbReference>
<dbReference type="GO" id="GO:0003677">
    <property type="term" value="F:DNA binding"/>
    <property type="evidence" value="ECO:0007669"/>
    <property type="project" value="UniProtKB-KW"/>
</dbReference>
<evidence type="ECO:0000256" key="4">
    <source>
        <dbReference type="SAM" id="MobiDB-lite"/>
    </source>
</evidence>
<evidence type="ECO:0000313" key="7">
    <source>
        <dbReference type="Proteomes" id="UP000600449"/>
    </source>
</evidence>
<organism evidence="6 7">
    <name type="scientific">Salinarimonas ramus</name>
    <dbReference type="NCBI Taxonomy" id="690164"/>
    <lineage>
        <taxon>Bacteria</taxon>
        <taxon>Pseudomonadati</taxon>
        <taxon>Pseudomonadota</taxon>
        <taxon>Alphaproteobacteria</taxon>
        <taxon>Hyphomicrobiales</taxon>
        <taxon>Salinarimonadaceae</taxon>
        <taxon>Salinarimonas</taxon>
    </lineage>
</organism>
<feature type="domain" description="HTH gntR-type" evidence="5">
    <location>
        <begin position="22"/>
        <end position="92"/>
    </location>
</feature>
<evidence type="ECO:0000313" key="6">
    <source>
        <dbReference type="EMBL" id="GGK22079.1"/>
    </source>
</evidence>
<evidence type="ECO:0000256" key="1">
    <source>
        <dbReference type="ARBA" id="ARBA00023015"/>
    </source>
</evidence>
<proteinExistence type="predicted"/>
<dbReference type="SMART" id="SM00895">
    <property type="entry name" value="FCD"/>
    <property type="match status" value="1"/>
</dbReference>
<comment type="caution">
    <text evidence="6">The sequence shown here is derived from an EMBL/GenBank/DDBJ whole genome shotgun (WGS) entry which is preliminary data.</text>
</comment>
<feature type="compositionally biased region" description="Pro residues" evidence="4">
    <location>
        <begin position="1"/>
        <end position="17"/>
    </location>
</feature>
<gene>
    <name evidence="6" type="ORF">GCM10011322_05920</name>
</gene>
<dbReference type="InterPro" id="IPR008920">
    <property type="entry name" value="TF_FadR/GntR_C"/>
</dbReference>
<reference evidence="6 7" key="1">
    <citation type="journal article" date="2014" name="Int. J. Syst. Evol. Microbiol.">
        <title>Complete genome sequence of Corynebacterium casei LMG S-19264T (=DSM 44701T), isolated from a smear-ripened cheese.</title>
        <authorList>
            <consortium name="US DOE Joint Genome Institute (JGI-PGF)"/>
            <person name="Walter F."/>
            <person name="Albersmeier A."/>
            <person name="Kalinowski J."/>
            <person name="Ruckert C."/>
        </authorList>
    </citation>
    <scope>NUCLEOTIDE SEQUENCE [LARGE SCALE GENOMIC DNA]</scope>
    <source>
        <strain evidence="6 7">CGMCC 1.9161</strain>
    </source>
</reference>
<evidence type="ECO:0000256" key="3">
    <source>
        <dbReference type="ARBA" id="ARBA00023163"/>
    </source>
</evidence>
<feature type="region of interest" description="Disordered" evidence="4">
    <location>
        <begin position="1"/>
        <end position="23"/>
    </location>
</feature>
<dbReference type="SUPFAM" id="SSF46785">
    <property type="entry name" value="Winged helix' DNA-binding domain"/>
    <property type="match status" value="1"/>
</dbReference>
<dbReference type="Gene3D" id="1.20.120.530">
    <property type="entry name" value="GntR ligand-binding domain-like"/>
    <property type="match status" value="1"/>
</dbReference>
<dbReference type="PROSITE" id="PS50949">
    <property type="entry name" value="HTH_GNTR"/>
    <property type="match status" value="1"/>
</dbReference>
<dbReference type="InterPro" id="IPR036388">
    <property type="entry name" value="WH-like_DNA-bd_sf"/>
</dbReference>
<dbReference type="Gene3D" id="1.10.10.10">
    <property type="entry name" value="Winged helix-like DNA-binding domain superfamily/Winged helix DNA-binding domain"/>
    <property type="match status" value="1"/>
</dbReference>
<dbReference type="Pfam" id="PF00392">
    <property type="entry name" value="GntR"/>
    <property type="match status" value="1"/>
</dbReference>
<protein>
    <submittedName>
        <fullName evidence="6">GntR family transcriptional regulator</fullName>
    </submittedName>
</protein>
<dbReference type="InterPro" id="IPR036390">
    <property type="entry name" value="WH_DNA-bd_sf"/>
</dbReference>
<dbReference type="PANTHER" id="PTHR43537">
    <property type="entry name" value="TRANSCRIPTIONAL REGULATOR, GNTR FAMILY"/>
    <property type="match status" value="1"/>
</dbReference>
<dbReference type="PRINTS" id="PR00035">
    <property type="entry name" value="HTHGNTR"/>
</dbReference>
<evidence type="ECO:0000259" key="5">
    <source>
        <dbReference type="PROSITE" id="PS50949"/>
    </source>
</evidence>
<keyword evidence="1" id="KW-0805">Transcription regulation</keyword>
<dbReference type="Proteomes" id="UP000600449">
    <property type="component" value="Unassembled WGS sequence"/>
</dbReference>
<keyword evidence="7" id="KW-1185">Reference proteome</keyword>
<evidence type="ECO:0000256" key="2">
    <source>
        <dbReference type="ARBA" id="ARBA00023125"/>
    </source>
</evidence>
<sequence length="272" mass="30527">MAPPDETPAPLGPPPLARPRGRTRTMQVAETLKDWIHERGLEPGDRLPQERELIALFKVSRGTMREALKLLEAQGLVRVRTGPSGGAQVAEPSVEQAAELLGNYFFFKDLTIRDIYAIRKRLEPDLAASVAEIATEADVRHLLAAMTLYEAPAFGAQEERRQWIAELEFHDVLVSLAPDPLLAFVCGFAIRLLKDLAVCRTIYERPSPELRHRGRLYQLELVDALRARDPEAARRTMSAHMAFAEEVMVAEEAVVRRAFLRARRDAAPPRLP</sequence>
<name>A0A917Q4S3_9HYPH</name>
<accession>A0A917Q4S3</accession>
<dbReference type="CDD" id="cd07377">
    <property type="entry name" value="WHTH_GntR"/>
    <property type="match status" value="1"/>
</dbReference>
<dbReference type="InterPro" id="IPR011711">
    <property type="entry name" value="GntR_C"/>
</dbReference>
<dbReference type="SMART" id="SM00345">
    <property type="entry name" value="HTH_GNTR"/>
    <property type="match status" value="1"/>
</dbReference>